<evidence type="ECO:0000313" key="2">
    <source>
        <dbReference type="EMBL" id="CAG6468334.1"/>
    </source>
</evidence>
<dbReference type="EMBL" id="HBUE01060313">
    <property type="protein sequence ID" value="CAG6468334.1"/>
    <property type="molecule type" value="Transcribed_RNA"/>
</dbReference>
<dbReference type="InterPro" id="IPR000210">
    <property type="entry name" value="BTB/POZ_dom"/>
</dbReference>
<evidence type="ECO:0000259" key="1">
    <source>
        <dbReference type="PROSITE" id="PS50097"/>
    </source>
</evidence>
<name>A0A8D8B683_CULPI</name>
<organism evidence="2">
    <name type="scientific">Culex pipiens</name>
    <name type="common">House mosquito</name>
    <dbReference type="NCBI Taxonomy" id="7175"/>
    <lineage>
        <taxon>Eukaryota</taxon>
        <taxon>Metazoa</taxon>
        <taxon>Ecdysozoa</taxon>
        <taxon>Arthropoda</taxon>
        <taxon>Hexapoda</taxon>
        <taxon>Insecta</taxon>
        <taxon>Pterygota</taxon>
        <taxon>Neoptera</taxon>
        <taxon>Endopterygota</taxon>
        <taxon>Diptera</taxon>
        <taxon>Nematocera</taxon>
        <taxon>Culicoidea</taxon>
        <taxon>Culicidae</taxon>
        <taxon>Culicinae</taxon>
        <taxon>Culicini</taxon>
        <taxon>Culex</taxon>
        <taxon>Culex</taxon>
    </lineage>
</organism>
<dbReference type="Pfam" id="PF00651">
    <property type="entry name" value="BTB"/>
    <property type="match status" value="1"/>
</dbReference>
<feature type="domain" description="BTB" evidence="1">
    <location>
        <begin position="223"/>
        <end position="287"/>
    </location>
</feature>
<protein>
    <submittedName>
        <fullName evidence="2">Protein roadkill</fullName>
    </submittedName>
</protein>
<dbReference type="SUPFAM" id="SSF54695">
    <property type="entry name" value="POZ domain"/>
    <property type="match status" value="1"/>
</dbReference>
<dbReference type="PANTHER" id="PTHR24413">
    <property type="entry name" value="SPECKLE-TYPE POZ PROTEIN"/>
    <property type="match status" value="1"/>
</dbReference>
<accession>A0A8D8B683</accession>
<dbReference type="AlphaFoldDB" id="A0A8D8B683"/>
<dbReference type="InterPro" id="IPR011333">
    <property type="entry name" value="SKP1/BTB/POZ_sf"/>
</dbReference>
<dbReference type="SMART" id="SM00225">
    <property type="entry name" value="BTB"/>
    <property type="match status" value="1"/>
</dbReference>
<dbReference type="PROSITE" id="PS50097">
    <property type="entry name" value="BTB"/>
    <property type="match status" value="1"/>
</dbReference>
<reference evidence="2" key="1">
    <citation type="submission" date="2021-05" db="EMBL/GenBank/DDBJ databases">
        <authorList>
            <person name="Alioto T."/>
            <person name="Alioto T."/>
            <person name="Gomez Garrido J."/>
        </authorList>
    </citation>
    <scope>NUCLEOTIDE SEQUENCE</scope>
</reference>
<proteinExistence type="predicted"/>
<dbReference type="FunFam" id="3.30.710.10:FF:000159">
    <property type="entry name" value="Speckle-type POZ protein B"/>
    <property type="match status" value="1"/>
</dbReference>
<sequence length="377" mass="42862">MENSYDYDHSTRLVLPWERPTVHPLVSINGFSSFRTIKWTGGVACCAGILFICYKIIRPRFLKAEPEQACRTIQKSKTYINKWTIEKFVTIQDASIKSIVFSGTNCDGDLVTWSYFVEPDKENVKVWYQIETGERDIVAGIELIGPMTAFRWCINGQAIFTFDHSTVFQNLSNDGSLALAFKVSFSKNVLKGDSSYNFIHAPKVPPSELAESFGKLLSSSQLSDITVKVGRRTFHAHKAVLVARSTVFAAMFQHDMLEAQRNEIVIPNMDPQVFEEVLRFIYTDKVEGLPQMAYELLEVAEKYDLARLKVICENELLTGITVNAATKTLEFADMYRAEKLKAKTLHFLNRNLRQIPNWEEFCSARPDLVAEILATPE</sequence>
<dbReference type="Gene3D" id="3.30.710.10">
    <property type="entry name" value="Potassium Channel Kv1.1, Chain A"/>
    <property type="match status" value="1"/>
</dbReference>